<proteinExistence type="inferred from homology"/>
<dbReference type="PANTHER" id="PTHR33571:SF12">
    <property type="entry name" value="BSL3053 PROTEIN"/>
    <property type="match status" value="1"/>
</dbReference>
<evidence type="ECO:0000256" key="4">
    <source>
        <dbReference type="ARBA" id="ARBA00022695"/>
    </source>
</evidence>
<dbReference type="AlphaFoldDB" id="A0A0D7EMB4"/>
<keyword evidence="3" id="KW-0808">Transferase</keyword>
<dbReference type="PANTHER" id="PTHR33571">
    <property type="entry name" value="SSL8005 PROTEIN"/>
    <property type="match status" value="1"/>
</dbReference>
<reference evidence="11 12" key="1">
    <citation type="submission" date="2014-11" db="EMBL/GenBank/DDBJ databases">
        <title>Genomics and ecophysiology of heterotrophic nitrogen fixing bacteria isolated from estuarine surface water.</title>
        <authorList>
            <person name="Bentzon-Tilia M."/>
            <person name="Severin I."/>
            <person name="Hansen L.H."/>
            <person name="Riemann L."/>
        </authorList>
    </citation>
    <scope>NUCLEOTIDE SEQUENCE [LARGE SCALE GENOMIC DNA]</scope>
    <source>
        <strain evidence="11 12">BAL398</strain>
    </source>
</reference>
<evidence type="ECO:0000256" key="7">
    <source>
        <dbReference type="ARBA" id="ARBA00022840"/>
    </source>
</evidence>
<keyword evidence="8" id="KW-0460">Magnesium</keyword>
<protein>
    <recommendedName>
        <fullName evidence="10">Polymerase nucleotidyl transferase domain-containing protein</fullName>
    </recommendedName>
</protein>
<dbReference type="Proteomes" id="UP000032515">
    <property type="component" value="Unassembled WGS sequence"/>
</dbReference>
<evidence type="ECO:0000256" key="8">
    <source>
        <dbReference type="ARBA" id="ARBA00022842"/>
    </source>
</evidence>
<comment type="similarity">
    <text evidence="9">Belongs to the MntA antitoxin family.</text>
</comment>
<dbReference type="InterPro" id="IPR052038">
    <property type="entry name" value="Type-VII_TA_antitoxin"/>
</dbReference>
<keyword evidence="5" id="KW-0479">Metal-binding</keyword>
<evidence type="ECO:0000256" key="9">
    <source>
        <dbReference type="ARBA" id="ARBA00038276"/>
    </source>
</evidence>
<dbReference type="SUPFAM" id="SSF81301">
    <property type="entry name" value="Nucleotidyltransferase"/>
    <property type="match status" value="1"/>
</dbReference>
<keyword evidence="4" id="KW-0548">Nucleotidyltransferase</keyword>
<evidence type="ECO:0000256" key="1">
    <source>
        <dbReference type="ARBA" id="ARBA00001946"/>
    </source>
</evidence>
<evidence type="ECO:0000256" key="5">
    <source>
        <dbReference type="ARBA" id="ARBA00022723"/>
    </source>
</evidence>
<dbReference type="RefSeq" id="WP_044411896.1">
    <property type="nucleotide sequence ID" value="NZ_JXXE01000282.1"/>
</dbReference>
<dbReference type="GO" id="GO:0016779">
    <property type="term" value="F:nucleotidyltransferase activity"/>
    <property type="evidence" value="ECO:0007669"/>
    <property type="project" value="UniProtKB-KW"/>
</dbReference>
<evidence type="ECO:0000259" key="10">
    <source>
        <dbReference type="Pfam" id="PF01909"/>
    </source>
</evidence>
<gene>
    <name evidence="11" type="ORF">OO17_14145</name>
</gene>
<dbReference type="GO" id="GO:0046872">
    <property type="term" value="F:metal ion binding"/>
    <property type="evidence" value="ECO:0007669"/>
    <property type="project" value="UniProtKB-KW"/>
</dbReference>
<dbReference type="InterPro" id="IPR002934">
    <property type="entry name" value="Polymerase_NTP_transf_dom"/>
</dbReference>
<dbReference type="EMBL" id="JXXE01000282">
    <property type="protein sequence ID" value="KIZ41781.1"/>
    <property type="molecule type" value="Genomic_DNA"/>
</dbReference>
<comment type="caution">
    <text evidence="11">The sequence shown here is derived from an EMBL/GenBank/DDBJ whole genome shotgun (WGS) entry which is preliminary data.</text>
</comment>
<evidence type="ECO:0000313" key="11">
    <source>
        <dbReference type="EMBL" id="KIZ41781.1"/>
    </source>
</evidence>
<keyword evidence="7" id="KW-0067">ATP-binding</keyword>
<organism evidence="11 12">
    <name type="scientific">Rhodopseudomonas palustris</name>
    <dbReference type="NCBI Taxonomy" id="1076"/>
    <lineage>
        <taxon>Bacteria</taxon>
        <taxon>Pseudomonadati</taxon>
        <taxon>Pseudomonadota</taxon>
        <taxon>Alphaproteobacteria</taxon>
        <taxon>Hyphomicrobiales</taxon>
        <taxon>Nitrobacteraceae</taxon>
        <taxon>Rhodopseudomonas</taxon>
    </lineage>
</organism>
<dbReference type="CDD" id="cd05403">
    <property type="entry name" value="NT_KNTase_like"/>
    <property type="match status" value="1"/>
</dbReference>
<feature type="domain" description="Polymerase nucleotidyl transferase" evidence="10">
    <location>
        <begin position="23"/>
        <end position="81"/>
    </location>
</feature>
<dbReference type="GO" id="GO:0005524">
    <property type="term" value="F:ATP binding"/>
    <property type="evidence" value="ECO:0007669"/>
    <property type="project" value="UniProtKB-KW"/>
</dbReference>
<name>A0A0D7EMB4_RHOPL</name>
<keyword evidence="2" id="KW-1277">Toxin-antitoxin system</keyword>
<accession>A0A0D7EMB4</accession>
<evidence type="ECO:0000256" key="6">
    <source>
        <dbReference type="ARBA" id="ARBA00022741"/>
    </source>
</evidence>
<sequence length="97" mass="10268">MKPSISLANHRDQVRAILQDFGLSNPRLFGSAARSADHDSSDLDVLVDAAPDTSLYHLAAAEIALEALLGCKVELMTAGFLAPDVAARAQADLVPIR</sequence>
<evidence type="ECO:0000256" key="3">
    <source>
        <dbReference type="ARBA" id="ARBA00022679"/>
    </source>
</evidence>
<dbReference type="PATRIC" id="fig|1076.23.peg.2952"/>
<dbReference type="Pfam" id="PF01909">
    <property type="entry name" value="NTP_transf_2"/>
    <property type="match status" value="1"/>
</dbReference>
<evidence type="ECO:0000313" key="12">
    <source>
        <dbReference type="Proteomes" id="UP000032515"/>
    </source>
</evidence>
<dbReference type="Gene3D" id="3.30.460.10">
    <property type="entry name" value="Beta Polymerase, domain 2"/>
    <property type="match status" value="1"/>
</dbReference>
<dbReference type="InterPro" id="IPR043519">
    <property type="entry name" value="NT_sf"/>
</dbReference>
<keyword evidence="6" id="KW-0547">Nucleotide-binding</keyword>
<comment type="cofactor">
    <cofactor evidence="1">
        <name>Mg(2+)</name>
        <dbReference type="ChEBI" id="CHEBI:18420"/>
    </cofactor>
</comment>
<evidence type="ECO:0000256" key="2">
    <source>
        <dbReference type="ARBA" id="ARBA00022649"/>
    </source>
</evidence>
<dbReference type="OrthoDB" id="9809323at2"/>